<reference evidence="2 3" key="1">
    <citation type="submission" date="2018-10" db="EMBL/GenBank/DDBJ databases">
        <title>Dokdonia luteus sp. nov., isolated from sea water.</title>
        <authorList>
            <person name="Zhou L.Y."/>
            <person name="Du Z.J."/>
        </authorList>
    </citation>
    <scope>NUCLEOTIDE SEQUENCE [LARGE SCALE GENOMIC DNA]</scope>
    <source>
        <strain evidence="2 3">SH27</strain>
    </source>
</reference>
<dbReference type="RefSeq" id="WP_121916448.1">
    <property type="nucleotide sequence ID" value="NZ_REFV01000003.1"/>
</dbReference>
<comment type="caution">
    <text evidence="2">The sequence shown here is derived from an EMBL/GenBank/DDBJ whole genome shotgun (WGS) entry which is preliminary data.</text>
</comment>
<dbReference type="PROSITE" id="PS51257">
    <property type="entry name" value="PROKAR_LIPOPROTEIN"/>
    <property type="match status" value="1"/>
</dbReference>
<gene>
    <name evidence="2" type="ORF">EAX61_04335</name>
</gene>
<sequence length="186" mass="21316">MNYLLKGTFWLLLIALSFASVSCVKDVDFEQADDFATTQKVDLDLIFFDLDTSNFVDVVTEEVILVIRDTTRLEFLDDTFIQDNLVQIDFLFQYENTFSQGFFNRAVFLNEQDDILYETSFEVDPSLNGEIETTQFTEIVIAPELDSIKNAIKMFIELTLQPNGQPLEGTLGHKSKAVYTLEFSDL</sequence>
<accession>A0A3M0GDD9</accession>
<feature type="chain" id="PRO_5018201874" description="DUF4249 family protein" evidence="1">
    <location>
        <begin position="20"/>
        <end position="186"/>
    </location>
</feature>
<evidence type="ECO:0008006" key="4">
    <source>
        <dbReference type="Google" id="ProtNLM"/>
    </source>
</evidence>
<dbReference type="Proteomes" id="UP000281985">
    <property type="component" value="Unassembled WGS sequence"/>
</dbReference>
<evidence type="ECO:0000256" key="1">
    <source>
        <dbReference type="SAM" id="SignalP"/>
    </source>
</evidence>
<organism evidence="2 3">
    <name type="scientific">Dokdonia sinensis</name>
    <dbReference type="NCBI Taxonomy" id="2479847"/>
    <lineage>
        <taxon>Bacteria</taxon>
        <taxon>Pseudomonadati</taxon>
        <taxon>Bacteroidota</taxon>
        <taxon>Flavobacteriia</taxon>
        <taxon>Flavobacteriales</taxon>
        <taxon>Flavobacteriaceae</taxon>
        <taxon>Dokdonia</taxon>
    </lineage>
</organism>
<proteinExistence type="predicted"/>
<keyword evidence="3" id="KW-1185">Reference proteome</keyword>
<dbReference type="EMBL" id="REFV01000003">
    <property type="protein sequence ID" value="RMB62814.1"/>
    <property type="molecule type" value="Genomic_DNA"/>
</dbReference>
<evidence type="ECO:0000313" key="2">
    <source>
        <dbReference type="EMBL" id="RMB62814.1"/>
    </source>
</evidence>
<feature type="signal peptide" evidence="1">
    <location>
        <begin position="1"/>
        <end position="19"/>
    </location>
</feature>
<protein>
    <recommendedName>
        <fullName evidence="4">DUF4249 family protein</fullName>
    </recommendedName>
</protein>
<keyword evidence="1" id="KW-0732">Signal</keyword>
<name>A0A3M0GDD9_9FLAO</name>
<dbReference type="OrthoDB" id="1448832at2"/>
<dbReference type="AlphaFoldDB" id="A0A3M0GDD9"/>
<evidence type="ECO:0000313" key="3">
    <source>
        <dbReference type="Proteomes" id="UP000281985"/>
    </source>
</evidence>